<reference evidence="1 2" key="1">
    <citation type="submission" date="2015-07" db="EMBL/GenBank/DDBJ databases">
        <authorList>
            <person name="Kim K.M."/>
        </authorList>
    </citation>
    <scope>NUCLEOTIDE SEQUENCE [LARGE SCALE GENOMIC DNA]</scope>
    <source>
        <strain evidence="1 2">KCTC 12363</strain>
    </source>
</reference>
<name>A0A0H4PJU6_9BACT</name>
<dbReference type="InterPro" id="IPR014710">
    <property type="entry name" value="RmlC-like_jellyroll"/>
</dbReference>
<dbReference type="PATRIC" id="fig|320787.5.peg.4343"/>
<dbReference type="EMBL" id="CP012040">
    <property type="protein sequence ID" value="AKP53330.1"/>
    <property type="molecule type" value="Genomic_DNA"/>
</dbReference>
<dbReference type="Proteomes" id="UP000036520">
    <property type="component" value="Chromosome"/>
</dbReference>
<accession>A0A0H4PJU6</accession>
<organism evidence="1 2">
    <name type="scientific">Cyclobacterium amurskyense</name>
    <dbReference type="NCBI Taxonomy" id="320787"/>
    <lineage>
        <taxon>Bacteria</taxon>
        <taxon>Pseudomonadati</taxon>
        <taxon>Bacteroidota</taxon>
        <taxon>Cytophagia</taxon>
        <taxon>Cytophagales</taxon>
        <taxon>Cyclobacteriaceae</taxon>
        <taxon>Cyclobacterium</taxon>
    </lineage>
</organism>
<dbReference type="KEGG" id="camu:CA2015_3967"/>
<gene>
    <name evidence="1" type="ORF">CA2015_3967</name>
</gene>
<dbReference type="Gene3D" id="2.60.120.10">
    <property type="entry name" value="Jelly Rolls"/>
    <property type="match status" value="1"/>
</dbReference>
<evidence type="ECO:0000313" key="1">
    <source>
        <dbReference type="EMBL" id="AKP53330.1"/>
    </source>
</evidence>
<dbReference type="AlphaFoldDB" id="A0A0H4PJU6"/>
<proteinExistence type="predicted"/>
<dbReference type="InterPro" id="IPR018490">
    <property type="entry name" value="cNMP-bd_dom_sf"/>
</dbReference>
<keyword evidence="2" id="KW-1185">Reference proteome</keyword>
<sequence length="210" mass="24269">MDRWKSNPFTSNYNLKQGMHQLLFGYISKYMPLTDDEKKVILDLDLFRQVKKGTLLLKEGEKSNLGYFVLKGCIRKYYIIDGEEKTTNFYTELQGEVPECATNNKPSTYYLSCIEDSIISASTPDLDEVVFAKFPRFETLCRLVSEELLVKMQSSLDNFKNSSPSKRYENLLATRPDLIQRVPQHQLASYLGITPQSLSRLKARLVKEKK</sequence>
<dbReference type="STRING" id="320787.CA2015_3967"/>
<protein>
    <submittedName>
        <fullName evidence="1">cAMP-binding protein</fullName>
    </submittedName>
</protein>
<evidence type="ECO:0000313" key="2">
    <source>
        <dbReference type="Proteomes" id="UP000036520"/>
    </source>
</evidence>
<dbReference type="SUPFAM" id="SSF51206">
    <property type="entry name" value="cAMP-binding domain-like"/>
    <property type="match status" value="1"/>
</dbReference>